<evidence type="ECO:0000313" key="2">
    <source>
        <dbReference type="EMBL" id="KAF9465978.1"/>
    </source>
</evidence>
<feature type="compositionally biased region" description="Low complexity" evidence="1">
    <location>
        <begin position="119"/>
        <end position="131"/>
    </location>
</feature>
<reference evidence="2" key="1">
    <citation type="submission" date="2020-11" db="EMBL/GenBank/DDBJ databases">
        <authorList>
            <consortium name="DOE Joint Genome Institute"/>
            <person name="Ahrendt S."/>
            <person name="Riley R."/>
            <person name="Andreopoulos W."/>
            <person name="Labutti K."/>
            <person name="Pangilinan J."/>
            <person name="Ruiz-Duenas F.J."/>
            <person name="Barrasa J.M."/>
            <person name="Sanchez-Garcia M."/>
            <person name="Camarero S."/>
            <person name="Miyauchi S."/>
            <person name="Serrano A."/>
            <person name="Linde D."/>
            <person name="Babiker R."/>
            <person name="Drula E."/>
            <person name="Ayuso-Fernandez I."/>
            <person name="Pacheco R."/>
            <person name="Padilla G."/>
            <person name="Ferreira P."/>
            <person name="Barriuso J."/>
            <person name="Kellner H."/>
            <person name="Castanera R."/>
            <person name="Alfaro M."/>
            <person name="Ramirez L."/>
            <person name="Pisabarro A.G."/>
            <person name="Kuo A."/>
            <person name="Tritt A."/>
            <person name="Lipzen A."/>
            <person name="He G."/>
            <person name="Yan M."/>
            <person name="Ng V."/>
            <person name="Cullen D."/>
            <person name="Martin F."/>
            <person name="Rosso M.-N."/>
            <person name="Henrissat B."/>
            <person name="Hibbett D."/>
            <person name="Martinez A.T."/>
            <person name="Grigoriev I.V."/>
        </authorList>
    </citation>
    <scope>NUCLEOTIDE SEQUENCE</scope>
    <source>
        <strain evidence="2">CBS 247.69</strain>
    </source>
</reference>
<keyword evidence="3" id="KW-1185">Reference proteome</keyword>
<evidence type="ECO:0000256" key="1">
    <source>
        <dbReference type="SAM" id="MobiDB-lite"/>
    </source>
</evidence>
<name>A0A9P5Y9R5_9AGAR</name>
<feature type="region of interest" description="Disordered" evidence="1">
    <location>
        <begin position="178"/>
        <end position="210"/>
    </location>
</feature>
<dbReference type="AlphaFoldDB" id="A0A9P5Y9R5"/>
<feature type="compositionally biased region" description="Pro residues" evidence="1">
    <location>
        <begin position="282"/>
        <end position="292"/>
    </location>
</feature>
<proteinExistence type="predicted"/>
<feature type="compositionally biased region" description="Polar residues" evidence="1">
    <location>
        <begin position="258"/>
        <end position="267"/>
    </location>
</feature>
<protein>
    <submittedName>
        <fullName evidence="2">Uncharacterized protein</fullName>
    </submittedName>
</protein>
<comment type="caution">
    <text evidence="2">The sequence shown here is derived from an EMBL/GenBank/DDBJ whole genome shotgun (WGS) entry which is preliminary data.</text>
</comment>
<organism evidence="2 3">
    <name type="scientific">Collybia nuda</name>
    <dbReference type="NCBI Taxonomy" id="64659"/>
    <lineage>
        <taxon>Eukaryota</taxon>
        <taxon>Fungi</taxon>
        <taxon>Dikarya</taxon>
        <taxon>Basidiomycota</taxon>
        <taxon>Agaricomycotina</taxon>
        <taxon>Agaricomycetes</taxon>
        <taxon>Agaricomycetidae</taxon>
        <taxon>Agaricales</taxon>
        <taxon>Tricholomatineae</taxon>
        <taxon>Clitocybaceae</taxon>
        <taxon>Collybia</taxon>
    </lineage>
</organism>
<feature type="region of interest" description="Disordered" evidence="1">
    <location>
        <begin position="331"/>
        <end position="361"/>
    </location>
</feature>
<feature type="region of interest" description="Disordered" evidence="1">
    <location>
        <begin position="75"/>
        <end position="135"/>
    </location>
</feature>
<feature type="compositionally biased region" description="Low complexity" evidence="1">
    <location>
        <begin position="178"/>
        <end position="202"/>
    </location>
</feature>
<feature type="compositionally biased region" description="Basic and acidic residues" evidence="1">
    <location>
        <begin position="294"/>
        <end position="304"/>
    </location>
</feature>
<feature type="compositionally biased region" description="Low complexity" evidence="1">
    <location>
        <begin position="77"/>
        <end position="111"/>
    </location>
</feature>
<accession>A0A9P5Y9R5</accession>
<feature type="region of interest" description="Disordered" evidence="1">
    <location>
        <begin position="222"/>
        <end position="304"/>
    </location>
</feature>
<dbReference type="EMBL" id="MU150244">
    <property type="protein sequence ID" value="KAF9465978.1"/>
    <property type="molecule type" value="Genomic_DNA"/>
</dbReference>
<dbReference type="Proteomes" id="UP000807353">
    <property type="component" value="Unassembled WGS sequence"/>
</dbReference>
<sequence length="401" mass="44074">MAVPMKIVYPVPPPTTNSLTAQQRMQLMRSTKKLGRILGTTPHLVDTSNSSALGPMHIQLPFDSVERYTYPRASMDSISSSSSSGSLSNSLISVEHPASSTQSLRSTSTRARSVRSKKSTASSDSSDSWPSRKPPMLRLAMTSSLETIPASPLVAATPAIYTRPRASFIDVGEDTHFTISPSSSSSPETSPTSPTFTIPSATTERRHKMDRLRRKLGEDVPLDLVFPSGDEPSPVSSGEERPLPALPIPRAPKPAGRISSTRDSIASVSPHRAPRKINVPKPSRPAPPPPTPAEVRRRRETKEEEVRIYHPYSGMAQRNMKERLYSIIESPDEHGSGCSEEFGLSRTGTPSSVESEWYGSDDESAVRTWSTRRGYEGWSGHLFNSLEPKRRSDNVRMSFDF</sequence>
<dbReference type="OrthoDB" id="3034829at2759"/>
<evidence type="ECO:0000313" key="3">
    <source>
        <dbReference type="Proteomes" id="UP000807353"/>
    </source>
</evidence>
<gene>
    <name evidence="2" type="ORF">BDZ94DRAFT_1252722</name>
</gene>